<gene>
    <name evidence="3" type="ORF">AB3N04_13515</name>
</gene>
<name>A0AB39BPF6_9BACI</name>
<protein>
    <submittedName>
        <fullName evidence="3">Uncharacterized protein</fullName>
    </submittedName>
</protein>
<keyword evidence="1" id="KW-0175">Coiled coil</keyword>
<accession>A0AB39BPF6</accession>
<evidence type="ECO:0000256" key="1">
    <source>
        <dbReference type="SAM" id="Coils"/>
    </source>
</evidence>
<sequence>MSTIILFIGAGLWFIGLGGTLLIGFVAIIAYFINRSHVMYLKATGGVILVMIVGVALMTFTEDSYWERQEMSKSQERENEQIERRIQENIQAEEEAFQKVVEEQQRNIMTLNQEDNPSDAIQTNTYELDPIDEQNVYNTFVNYKQVFTNAMENDDFLLLAPYLLPNSNFYLSQRALFEEDMVEYLSFYNIEYIHLIILNIFIN</sequence>
<organism evidence="3">
    <name type="scientific">Alkalihalophilus sp. As8PL</name>
    <dbReference type="NCBI Taxonomy" id="3237103"/>
    <lineage>
        <taxon>Bacteria</taxon>
        <taxon>Bacillati</taxon>
        <taxon>Bacillota</taxon>
        <taxon>Bacilli</taxon>
        <taxon>Bacillales</taxon>
        <taxon>Bacillaceae</taxon>
        <taxon>Alkalihalophilus</taxon>
    </lineage>
</organism>
<feature type="transmembrane region" description="Helical" evidence="2">
    <location>
        <begin position="39"/>
        <end position="61"/>
    </location>
</feature>
<keyword evidence="2" id="KW-1133">Transmembrane helix</keyword>
<feature type="coiled-coil region" evidence="1">
    <location>
        <begin position="72"/>
        <end position="114"/>
    </location>
</feature>
<keyword evidence="2" id="KW-0812">Transmembrane</keyword>
<dbReference type="RefSeq" id="WP_368503265.1">
    <property type="nucleotide sequence ID" value="NZ_CP162551.1"/>
</dbReference>
<proteinExistence type="predicted"/>
<dbReference type="EMBL" id="CP162551">
    <property type="protein sequence ID" value="XDI35722.1"/>
    <property type="molecule type" value="Genomic_DNA"/>
</dbReference>
<evidence type="ECO:0000313" key="3">
    <source>
        <dbReference type="EMBL" id="XDI35722.1"/>
    </source>
</evidence>
<evidence type="ECO:0000256" key="2">
    <source>
        <dbReference type="SAM" id="Phobius"/>
    </source>
</evidence>
<reference evidence="3" key="1">
    <citation type="submission" date="2024-07" db="EMBL/GenBank/DDBJ databases">
        <title>Identification and characteristics of an arsenic-resistant bacterial isolate, which belongs to a novel species.</title>
        <authorList>
            <person name="Juszczyk A."/>
            <person name="Kowalczyk A."/>
            <person name="Was K."/>
            <person name="Kosowicz W."/>
            <person name="Budzyn A."/>
            <person name="Latowski D."/>
        </authorList>
    </citation>
    <scope>NUCLEOTIDE SEQUENCE</scope>
    <source>
        <strain evidence="3">As8PL</strain>
    </source>
</reference>
<keyword evidence="2" id="KW-0472">Membrane</keyword>
<feature type="transmembrane region" description="Helical" evidence="2">
    <location>
        <begin position="12"/>
        <end position="33"/>
    </location>
</feature>
<dbReference type="AlphaFoldDB" id="A0AB39BPF6"/>